<proteinExistence type="predicted"/>
<comment type="caution">
    <text evidence="1">The sequence shown here is derived from an EMBL/GenBank/DDBJ whole genome shotgun (WGS) entry which is preliminary data.</text>
</comment>
<name>A0A9W8LKP1_9FUNG</name>
<organism evidence="1 2">
    <name type="scientific">Coemansia javaensis</name>
    <dbReference type="NCBI Taxonomy" id="2761396"/>
    <lineage>
        <taxon>Eukaryota</taxon>
        <taxon>Fungi</taxon>
        <taxon>Fungi incertae sedis</taxon>
        <taxon>Zoopagomycota</taxon>
        <taxon>Kickxellomycotina</taxon>
        <taxon>Kickxellomycetes</taxon>
        <taxon>Kickxellales</taxon>
        <taxon>Kickxellaceae</taxon>
        <taxon>Coemansia</taxon>
    </lineage>
</organism>
<feature type="non-terminal residue" evidence="1">
    <location>
        <position position="171"/>
    </location>
</feature>
<accession>A0A9W8LKP1</accession>
<dbReference type="Proteomes" id="UP001140217">
    <property type="component" value="Unassembled WGS sequence"/>
</dbReference>
<dbReference type="AlphaFoldDB" id="A0A9W8LKP1"/>
<protein>
    <submittedName>
        <fullName evidence="1">Uncharacterized protein</fullName>
    </submittedName>
</protein>
<evidence type="ECO:0000313" key="2">
    <source>
        <dbReference type="Proteomes" id="UP001140217"/>
    </source>
</evidence>
<gene>
    <name evidence="1" type="ORF">H4R18_001433</name>
</gene>
<evidence type="ECO:0000313" key="1">
    <source>
        <dbReference type="EMBL" id="KAJ2783949.1"/>
    </source>
</evidence>
<reference evidence="1" key="1">
    <citation type="submission" date="2022-07" db="EMBL/GenBank/DDBJ databases">
        <title>Phylogenomic reconstructions and comparative analyses of Kickxellomycotina fungi.</title>
        <authorList>
            <person name="Reynolds N.K."/>
            <person name="Stajich J.E."/>
            <person name="Barry K."/>
            <person name="Grigoriev I.V."/>
            <person name="Crous P."/>
            <person name="Smith M.E."/>
        </authorList>
    </citation>
    <scope>NUCLEOTIDE SEQUENCE</scope>
    <source>
        <strain evidence="1">NBRC 105414</strain>
    </source>
</reference>
<dbReference type="EMBL" id="JANBUL010000036">
    <property type="protein sequence ID" value="KAJ2783949.1"/>
    <property type="molecule type" value="Genomic_DNA"/>
</dbReference>
<sequence length="171" mass="18866">MSLLEPNPPSNDSGAMMPVRQIIREPCASTISFKIPDEIDFGEAKLKLRSIPEVKIGAIHTRYAARYIQFRYCNDEQAAAAIAASTNLTVGSHTIRPNYTIEWNKGLQTLQARSFRCGELDQKATGMASALGPYGEIKDIRWITDYDMITDFAVVIIDRTGNDAGTIPGII</sequence>
<keyword evidence="2" id="KW-1185">Reference proteome</keyword>